<dbReference type="EMBL" id="ML977616">
    <property type="protein sequence ID" value="KAF1997229.1"/>
    <property type="molecule type" value="Genomic_DNA"/>
</dbReference>
<name>A0A6A5W8Y8_9PLEO</name>
<dbReference type="OrthoDB" id="3899662at2759"/>
<keyword evidence="2" id="KW-1185">Reference proteome</keyword>
<sequence length="339" mass="38351">MADIDDKSYFSAIPIELRLQIYDYLFDGSTTITISAARTTCFGVPIRDTARKIPIPGLPNDFAPLVRTFYDSSLVNISHPPTIPIDRLGPRIGIAESCAPKLYPPTLALMQTCRQMRDELIDYTQRKRQRDMMGNLTLHITYPYGILVLKELYPFLLGQATSVYISGYYKPEQETSPRVRTDGVAPIRPYDVHICHSPHDYIGGRYKRIPGVEPQAPDSLSQAQDIFPRLINYLFPKPGSLGRSSLQKFEARLYYPGLNTYQLMWDDDKAPLCQTLHNLGSGNVDLVVQRGRRGNFIQVKIKSGVKERYMNTTWNEGLVSRESVMEALVAPSVWGDSIL</sequence>
<accession>A0A6A5W8Y8</accession>
<protein>
    <recommendedName>
        <fullName evidence="3">F-box domain-containing protein</fullName>
    </recommendedName>
</protein>
<dbReference type="AlphaFoldDB" id="A0A6A5W8Y8"/>
<dbReference type="Proteomes" id="UP000799779">
    <property type="component" value="Unassembled WGS sequence"/>
</dbReference>
<evidence type="ECO:0000313" key="2">
    <source>
        <dbReference type="Proteomes" id="UP000799779"/>
    </source>
</evidence>
<gene>
    <name evidence="1" type="ORF">P154DRAFT_579152</name>
</gene>
<evidence type="ECO:0008006" key="3">
    <source>
        <dbReference type="Google" id="ProtNLM"/>
    </source>
</evidence>
<reference evidence="1" key="1">
    <citation type="journal article" date="2020" name="Stud. Mycol.">
        <title>101 Dothideomycetes genomes: a test case for predicting lifestyles and emergence of pathogens.</title>
        <authorList>
            <person name="Haridas S."/>
            <person name="Albert R."/>
            <person name="Binder M."/>
            <person name="Bloem J."/>
            <person name="Labutti K."/>
            <person name="Salamov A."/>
            <person name="Andreopoulos B."/>
            <person name="Baker S."/>
            <person name="Barry K."/>
            <person name="Bills G."/>
            <person name="Bluhm B."/>
            <person name="Cannon C."/>
            <person name="Castanera R."/>
            <person name="Culley D."/>
            <person name="Daum C."/>
            <person name="Ezra D."/>
            <person name="Gonzalez J."/>
            <person name="Henrissat B."/>
            <person name="Kuo A."/>
            <person name="Liang C."/>
            <person name="Lipzen A."/>
            <person name="Lutzoni F."/>
            <person name="Magnuson J."/>
            <person name="Mondo S."/>
            <person name="Nolan M."/>
            <person name="Ohm R."/>
            <person name="Pangilinan J."/>
            <person name="Park H.-J."/>
            <person name="Ramirez L."/>
            <person name="Alfaro M."/>
            <person name="Sun H."/>
            <person name="Tritt A."/>
            <person name="Yoshinaga Y."/>
            <person name="Zwiers L.-H."/>
            <person name="Turgeon B."/>
            <person name="Goodwin S."/>
            <person name="Spatafora J."/>
            <person name="Crous P."/>
            <person name="Grigoriev I."/>
        </authorList>
    </citation>
    <scope>NUCLEOTIDE SEQUENCE</scope>
    <source>
        <strain evidence="1">CBS 123094</strain>
    </source>
</reference>
<evidence type="ECO:0000313" key="1">
    <source>
        <dbReference type="EMBL" id="KAF1997229.1"/>
    </source>
</evidence>
<organism evidence="1 2">
    <name type="scientific">Amniculicola lignicola CBS 123094</name>
    <dbReference type="NCBI Taxonomy" id="1392246"/>
    <lineage>
        <taxon>Eukaryota</taxon>
        <taxon>Fungi</taxon>
        <taxon>Dikarya</taxon>
        <taxon>Ascomycota</taxon>
        <taxon>Pezizomycotina</taxon>
        <taxon>Dothideomycetes</taxon>
        <taxon>Pleosporomycetidae</taxon>
        <taxon>Pleosporales</taxon>
        <taxon>Amniculicolaceae</taxon>
        <taxon>Amniculicola</taxon>
    </lineage>
</organism>
<proteinExistence type="predicted"/>